<organism evidence="4 5">
    <name type="scientific">Chryseobacterium pyrolae</name>
    <dbReference type="NCBI Taxonomy" id="2987481"/>
    <lineage>
        <taxon>Bacteria</taxon>
        <taxon>Pseudomonadati</taxon>
        <taxon>Bacteroidota</taxon>
        <taxon>Flavobacteriia</taxon>
        <taxon>Flavobacteriales</taxon>
        <taxon>Weeksellaceae</taxon>
        <taxon>Chryseobacterium group</taxon>
        <taxon>Chryseobacterium</taxon>
    </lineage>
</organism>
<dbReference type="SUPFAM" id="SSF53448">
    <property type="entry name" value="Nucleotide-diphospho-sugar transferases"/>
    <property type="match status" value="1"/>
</dbReference>
<accession>A0ABT2IDG5</accession>
<dbReference type="GO" id="GO:0016740">
    <property type="term" value="F:transferase activity"/>
    <property type="evidence" value="ECO:0007669"/>
    <property type="project" value="UniProtKB-KW"/>
</dbReference>
<gene>
    <name evidence="4" type="ORF">NZD88_03495</name>
</gene>
<dbReference type="InterPro" id="IPR025877">
    <property type="entry name" value="MobA-like_NTP_Trfase"/>
</dbReference>
<dbReference type="InterPro" id="IPR050065">
    <property type="entry name" value="GlmU-like"/>
</dbReference>
<reference evidence="4" key="1">
    <citation type="submission" date="2022-08" db="EMBL/GenBank/DDBJ databases">
        <title>Chryseobacterium antibioticum,isolated from the rhizosphere soil of Pyrola in Tibet.</title>
        <authorList>
            <person name="Kan Y."/>
        </authorList>
    </citation>
    <scope>NUCLEOTIDE SEQUENCE</scope>
    <source>
        <strain evidence="4">Pc2-12</strain>
    </source>
</reference>
<keyword evidence="2" id="KW-0548">Nucleotidyltransferase</keyword>
<dbReference type="PANTHER" id="PTHR43584">
    <property type="entry name" value="NUCLEOTIDYL TRANSFERASE"/>
    <property type="match status" value="1"/>
</dbReference>
<evidence type="ECO:0000313" key="5">
    <source>
        <dbReference type="Proteomes" id="UP001142057"/>
    </source>
</evidence>
<evidence type="ECO:0000313" key="4">
    <source>
        <dbReference type="EMBL" id="MCT2406619.1"/>
    </source>
</evidence>
<keyword evidence="1 4" id="KW-0808">Transferase</keyword>
<proteinExistence type="predicted"/>
<dbReference type="EMBL" id="JANZQH010000002">
    <property type="protein sequence ID" value="MCT2406619.1"/>
    <property type="molecule type" value="Genomic_DNA"/>
</dbReference>
<dbReference type="Pfam" id="PF12804">
    <property type="entry name" value="NTP_transf_3"/>
    <property type="match status" value="1"/>
</dbReference>
<dbReference type="RefSeq" id="WP_259827483.1">
    <property type="nucleotide sequence ID" value="NZ_JANZQH010000002.1"/>
</dbReference>
<dbReference type="Proteomes" id="UP001142057">
    <property type="component" value="Unassembled WGS sequence"/>
</dbReference>
<comment type="caution">
    <text evidence="4">The sequence shown here is derived from an EMBL/GenBank/DDBJ whole genome shotgun (WGS) entry which is preliminary data.</text>
</comment>
<protein>
    <submittedName>
        <fullName evidence="4">NTP transferase domain-containing protein</fullName>
    </submittedName>
</protein>
<dbReference type="PANTHER" id="PTHR43584:SF8">
    <property type="entry name" value="N-ACETYLMURAMATE ALPHA-1-PHOSPHATE URIDYLYLTRANSFERASE"/>
    <property type="match status" value="1"/>
</dbReference>
<name>A0ABT2IDG5_9FLAO</name>
<evidence type="ECO:0000256" key="2">
    <source>
        <dbReference type="ARBA" id="ARBA00022695"/>
    </source>
</evidence>
<dbReference type="InterPro" id="IPR029044">
    <property type="entry name" value="Nucleotide-diphossugar_trans"/>
</dbReference>
<evidence type="ECO:0000259" key="3">
    <source>
        <dbReference type="Pfam" id="PF12804"/>
    </source>
</evidence>
<keyword evidence="5" id="KW-1185">Reference proteome</keyword>
<feature type="domain" description="MobA-like NTP transferase" evidence="3">
    <location>
        <begin position="3"/>
        <end position="131"/>
    </location>
</feature>
<dbReference type="Gene3D" id="3.90.550.10">
    <property type="entry name" value="Spore Coat Polysaccharide Biosynthesis Protein SpsA, Chain A"/>
    <property type="match status" value="1"/>
</dbReference>
<evidence type="ECO:0000256" key="1">
    <source>
        <dbReference type="ARBA" id="ARBA00022679"/>
    </source>
</evidence>
<sequence>MIAIILAAGSGRRLSIKKPKGLLNVGQHPLIYYSIRNLIKTKKIKDIYVVIGYEFIKYENYFNSFNFDTSVNIKTIKNDLFETSGSMFSLYLALQELIKASKNNVNQNVIILDSDIIYDYDEFYSYITNSYTNAIFATNVAPERYDACYIKENNDSYLEHISKDINSIGFSEKTTLWEHIGITKTSADSIKVIRDYCKKVFDDSNSFQHEYDNIFENLSSNYKVCKYENYIWTEVDDDLQLNYLITNIYPKLNI</sequence>